<feature type="transmembrane region" description="Helical" evidence="6">
    <location>
        <begin position="281"/>
        <end position="308"/>
    </location>
</feature>
<feature type="transmembrane region" description="Helical" evidence="6">
    <location>
        <begin position="355"/>
        <end position="374"/>
    </location>
</feature>
<reference evidence="7" key="1">
    <citation type="submission" date="2012-02" db="EMBL/GenBank/DDBJ databases">
        <title>Whole genome shotgun sequence of Gordonia otitidis NBRC 100426.</title>
        <authorList>
            <person name="Yoshida I."/>
            <person name="Hosoyama A."/>
            <person name="Tsuchikane K."/>
            <person name="Katsumata H."/>
            <person name="Yamazaki S."/>
            <person name="Fujita N."/>
        </authorList>
    </citation>
    <scope>NUCLEOTIDE SEQUENCE [LARGE SCALE GENOMIC DNA]</scope>
    <source>
        <strain evidence="7">NBRC 100426</strain>
    </source>
</reference>
<keyword evidence="4 6" id="KW-0472">Membrane</keyword>
<protein>
    <recommendedName>
        <fullName evidence="9">Tellurite resistance protein permease</fullName>
    </recommendedName>
</protein>
<feature type="transmembrane region" description="Helical" evidence="6">
    <location>
        <begin position="250"/>
        <end position="269"/>
    </location>
</feature>
<evidence type="ECO:0000256" key="4">
    <source>
        <dbReference type="ARBA" id="ARBA00023136"/>
    </source>
</evidence>
<keyword evidence="2 6" id="KW-0812">Transmembrane</keyword>
<dbReference type="GO" id="GO:0016020">
    <property type="term" value="C:membrane"/>
    <property type="evidence" value="ECO:0007669"/>
    <property type="project" value="UniProtKB-SubCell"/>
</dbReference>
<feature type="region of interest" description="Disordered" evidence="5">
    <location>
        <begin position="1"/>
        <end position="27"/>
    </location>
</feature>
<proteinExistence type="predicted"/>
<keyword evidence="3 6" id="KW-1133">Transmembrane helix</keyword>
<evidence type="ECO:0000256" key="2">
    <source>
        <dbReference type="ARBA" id="ARBA00022692"/>
    </source>
</evidence>
<dbReference type="Pfam" id="PF03595">
    <property type="entry name" value="SLAC1"/>
    <property type="match status" value="1"/>
</dbReference>
<comment type="caution">
    <text evidence="7">The sequence shown here is derived from an EMBL/GenBank/DDBJ whole genome shotgun (WGS) entry which is preliminary data.</text>
</comment>
<dbReference type="Proteomes" id="UP000005038">
    <property type="component" value="Unassembled WGS sequence"/>
</dbReference>
<organism evidence="7 8">
    <name type="scientific">Gordonia otitidis (strain DSM 44809 / CCUG 52243 / JCM 12355 / NBRC 100426 / IFM 10032)</name>
    <dbReference type="NCBI Taxonomy" id="1108044"/>
    <lineage>
        <taxon>Bacteria</taxon>
        <taxon>Bacillati</taxon>
        <taxon>Actinomycetota</taxon>
        <taxon>Actinomycetes</taxon>
        <taxon>Mycobacteriales</taxon>
        <taxon>Gordoniaceae</taxon>
        <taxon>Gordonia</taxon>
    </lineage>
</organism>
<feature type="transmembrane region" description="Helical" evidence="6">
    <location>
        <begin position="34"/>
        <end position="54"/>
    </location>
</feature>
<gene>
    <name evidence="7" type="ORF">GOOTI_076_00310</name>
</gene>
<sequence>MTMRGVKQSVTVSDSSAVPGAQPRHRSRVPRARLGQFTFVMATGIISTAMHNAATLGSGTYSTVAQVISALLFVLAVVGYIALTVFTIAGWFTGAGISAELMGEVRADGFTVLAFTAGSGVLAARSLAGGFDWAALSFAYITLGSWVILGYVAVIAAFFSATHSRAQSPSATTPLPWTHVNGTWFLMVVGTQAVAVAFGALAAAKHVNWYAQVAALWWGIGVLILIVMAVLVVARLIIIGLSHDDEVAPYWVLMGAGAISVLAGAELMTTGSAQRLVTHDVVGTLCLMAWIFGTWLIPLLIVLMIWHARRPGTNSGFRTALWSLVFPIGMYGVASRQLGIAWHVPWLKDLGTWEAWVALAVWVVVFAGMARWWWRWVQVRRSAVSAPAR</sequence>
<dbReference type="Gene3D" id="1.50.10.150">
    <property type="entry name" value="Voltage-dependent anion channel"/>
    <property type="match status" value="1"/>
</dbReference>
<dbReference type="InterPro" id="IPR004695">
    <property type="entry name" value="SLAC1/Mae1/Ssu1/TehA"/>
</dbReference>
<feature type="transmembrane region" description="Helical" evidence="6">
    <location>
        <begin position="320"/>
        <end position="343"/>
    </location>
</feature>
<evidence type="ECO:0000256" key="1">
    <source>
        <dbReference type="ARBA" id="ARBA00004141"/>
    </source>
</evidence>
<dbReference type="GO" id="GO:0055085">
    <property type="term" value="P:transmembrane transport"/>
    <property type="evidence" value="ECO:0007669"/>
    <property type="project" value="InterPro"/>
</dbReference>
<accession>H5TJJ3</accession>
<feature type="transmembrane region" description="Helical" evidence="6">
    <location>
        <begin position="66"/>
        <end position="97"/>
    </location>
</feature>
<evidence type="ECO:0000313" key="8">
    <source>
        <dbReference type="Proteomes" id="UP000005038"/>
    </source>
</evidence>
<feature type="transmembrane region" description="Helical" evidence="6">
    <location>
        <begin position="134"/>
        <end position="161"/>
    </location>
</feature>
<evidence type="ECO:0000256" key="6">
    <source>
        <dbReference type="SAM" id="Phobius"/>
    </source>
</evidence>
<dbReference type="InterPro" id="IPR038665">
    <property type="entry name" value="Voltage-dep_anion_channel_sf"/>
</dbReference>
<dbReference type="CDD" id="cd09319">
    <property type="entry name" value="TDT_like_1"/>
    <property type="match status" value="1"/>
</dbReference>
<comment type="subcellular location">
    <subcellularLocation>
        <location evidence="1">Membrane</location>
        <topology evidence="1">Multi-pass membrane protein</topology>
    </subcellularLocation>
</comment>
<dbReference type="EMBL" id="BAFB01000076">
    <property type="protein sequence ID" value="GAB33651.1"/>
    <property type="molecule type" value="Genomic_DNA"/>
</dbReference>
<dbReference type="STRING" id="1108044.GOOTI_076_00310"/>
<keyword evidence="8" id="KW-1185">Reference proteome</keyword>
<dbReference type="AlphaFoldDB" id="H5TJJ3"/>
<evidence type="ECO:0000256" key="3">
    <source>
        <dbReference type="ARBA" id="ARBA00022989"/>
    </source>
</evidence>
<evidence type="ECO:0000256" key="5">
    <source>
        <dbReference type="SAM" id="MobiDB-lite"/>
    </source>
</evidence>
<feature type="transmembrane region" description="Helical" evidence="6">
    <location>
        <begin position="109"/>
        <end position="128"/>
    </location>
</feature>
<evidence type="ECO:0008006" key="9">
    <source>
        <dbReference type="Google" id="ProtNLM"/>
    </source>
</evidence>
<feature type="transmembrane region" description="Helical" evidence="6">
    <location>
        <begin position="182"/>
        <end position="204"/>
    </location>
</feature>
<name>H5TJJ3_GORO1</name>
<feature type="transmembrane region" description="Helical" evidence="6">
    <location>
        <begin position="216"/>
        <end position="238"/>
    </location>
</feature>
<evidence type="ECO:0000313" key="7">
    <source>
        <dbReference type="EMBL" id="GAB33651.1"/>
    </source>
</evidence>